<gene>
    <name evidence="1" type="ORF">F511_30565</name>
</gene>
<protein>
    <submittedName>
        <fullName evidence="1">Uncharacterized protein</fullName>
    </submittedName>
</protein>
<name>A0A2Z7BVA7_9LAMI</name>
<dbReference type="AlphaFoldDB" id="A0A2Z7BVA7"/>
<keyword evidence="2" id="KW-1185">Reference proteome</keyword>
<evidence type="ECO:0000313" key="2">
    <source>
        <dbReference type="Proteomes" id="UP000250235"/>
    </source>
</evidence>
<reference evidence="1 2" key="1">
    <citation type="journal article" date="2015" name="Proc. Natl. Acad. Sci. U.S.A.">
        <title>The resurrection genome of Boea hygrometrica: A blueprint for survival of dehydration.</title>
        <authorList>
            <person name="Xiao L."/>
            <person name="Yang G."/>
            <person name="Zhang L."/>
            <person name="Yang X."/>
            <person name="Zhao S."/>
            <person name="Ji Z."/>
            <person name="Zhou Q."/>
            <person name="Hu M."/>
            <person name="Wang Y."/>
            <person name="Chen M."/>
            <person name="Xu Y."/>
            <person name="Jin H."/>
            <person name="Xiao X."/>
            <person name="Hu G."/>
            <person name="Bao F."/>
            <person name="Hu Y."/>
            <person name="Wan P."/>
            <person name="Li L."/>
            <person name="Deng X."/>
            <person name="Kuang T."/>
            <person name="Xiang C."/>
            <person name="Zhu J.K."/>
            <person name="Oliver M.J."/>
            <person name="He Y."/>
        </authorList>
    </citation>
    <scope>NUCLEOTIDE SEQUENCE [LARGE SCALE GENOMIC DNA]</scope>
    <source>
        <strain evidence="2">cv. XS01</strain>
    </source>
</reference>
<sequence>MAASLIHNAIQVYFDSMFSMADEGMIQMFKALESSGLRGFLGCSSAIYEVALVDLYHNTSVRDNKVISSIQGKPVEILEDQFAGIFELPTEGLTDMNEVSKDLVFDARSAFSADGEQLKTSCKKREMKFEFRMLNDILAKTITIKARSFDAVTHERFLMMAAIHGGVKINLGRFLFNLLKDMSLPRSNLAKVFRSGKGIGTRPTFQRLGKEPLVEEVVKGHPAREMFTFICADIEFLVQIREKVIEEIVSFFHSFSLCRLAVLESVSDIVAKEEQILVWAEKYSLQTAVQRRMYIIVKYREMLLRKFLEARHSNFESGTHTTATDLQILVMLSEAHRLSLTNLVEKMRKHQLKWTRPSSSNLFGTDVQRCEGERQYRTLISLLGSLATMRRVVNYHSSWARQRQVELVDASGNPGFTAGRGFNPVVGAPGGG</sequence>
<proteinExistence type="predicted"/>
<dbReference type="Proteomes" id="UP000250235">
    <property type="component" value="Unassembled WGS sequence"/>
</dbReference>
<accession>A0A2Z7BVA7</accession>
<dbReference type="EMBL" id="KV003959">
    <property type="protein sequence ID" value="KZV35995.1"/>
    <property type="molecule type" value="Genomic_DNA"/>
</dbReference>
<organism evidence="1 2">
    <name type="scientific">Dorcoceras hygrometricum</name>
    <dbReference type="NCBI Taxonomy" id="472368"/>
    <lineage>
        <taxon>Eukaryota</taxon>
        <taxon>Viridiplantae</taxon>
        <taxon>Streptophyta</taxon>
        <taxon>Embryophyta</taxon>
        <taxon>Tracheophyta</taxon>
        <taxon>Spermatophyta</taxon>
        <taxon>Magnoliopsida</taxon>
        <taxon>eudicotyledons</taxon>
        <taxon>Gunneridae</taxon>
        <taxon>Pentapetalae</taxon>
        <taxon>asterids</taxon>
        <taxon>lamiids</taxon>
        <taxon>Lamiales</taxon>
        <taxon>Gesneriaceae</taxon>
        <taxon>Didymocarpoideae</taxon>
        <taxon>Trichosporeae</taxon>
        <taxon>Loxocarpinae</taxon>
        <taxon>Dorcoceras</taxon>
    </lineage>
</organism>
<evidence type="ECO:0000313" key="1">
    <source>
        <dbReference type="EMBL" id="KZV35995.1"/>
    </source>
</evidence>